<dbReference type="GeneID" id="25372223"/>
<dbReference type="OrthoDB" id="3912677at2759"/>
<accession>A0A074Y2S8</accession>
<evidence type="ECO:0000313" key="2">
    <source>
        <dbReference type="Proteomes" id="UP000030641"/>
    </source>
</evidence>
<name>A0A074Y2S8_AURSE</name>
<dbReference type="Proteomes" id="UP000030641">
    <property type="component" value="Unassembled WGS sequence"/>
</dbReference>
<dbReference type="RefSeq" id="XP_013340572.1">
    <property type="nucleotide sequence ID" value="XM_013485118.1"/>
</dbReference>
<dbReference type="EMBL" id="KL584773">
    <property type="protein sequence ID" value="KEQ92025.1"/>
    <property type="molecule type" value="Genomic_DNA"/>
</dbReference>
<keyword evidence="2" id="KW-1185">Reference proteome</keyword>
<dbReference type="STRING" id="1043005.A0A074Y2S8"/>
<evidence type="ECO:0000313" key="1">
    <source>
        <dbReference type="EMBL" id="KEQ92025.1"/>
    </source>
</evidence>
<organism evidence="1 2">
    <name type="scientific">Aureobasidium subglaciale (strain EXF-2481)</name>
    <name type="common">Aureobasidium pullulans var. subglaciale</name>
    <dbReference type="NCBI Taxonomy" id="1043005"/>
    <lineage>
        <taxon>Eukaryota</taxon>
        <taxon>Fungi</taxon>
        <taxon>Dikarya</taxon>
        <taxon>Ascomycota</taxon>
        <taxon>Pezizomycotina</taxon>
        <taxon>Dothideomycetes</taxon>
        <taxon>Dothideomycetidae</taxon>
        <taxon>Dothideales</taxon>
        <taxon>Saccotheciaceae</taxon>
        <taxon>Aureobasidium</taxon>
    </lineage>
</organism>
<dbReference type="InParanoid" id="A0A074Y2S8"/>
<proteinExistence type="predicted"/>
<dbReference type="AlphaFoldDB" id="A0A074Y2S8"/>
<dbReference type="HOGENOM" id="CLU_1184817_0_0_1"/>
<sequence length="234" mass="26171">MDFGRDKHSKSVITRVPVNVLNTCVGHPMPSMLGTNITFSVYPEETYFSQITNLHIIQASGGSSPVSVFPDPDVGTFTFPDNDADCPSLVFYIAKWSPLPNSKDYMLDFNALSCKQVVDEVQVNATLLYPSMELDPPITPKVLEGVTTNVVDTERNGSVETWQVGYQFDKWDTSQIIVTGGTSRAWNPYVSRYYQMVVNGTREVRPVFLDDMIGEANIDNFSIATQVFKHPLRL</sequence>
<protein>
    <submittedName>
        <fullName evidence="1">Uncharacterized protein</fullName>
    </submittedName>
</protein>
<reference evidence="1 2" key="1">
    <citation type="journal article" date="2014" name="BMC Genomics">
        <title>Genome sequencing of four Aureobasidium pullulans varieties: biotechnological potential, stress tolerance, and description of new species.</title>
        <authorList>
            <person name="Gostin Ar C."/>
            <person name="Ohm R.A."/>
            <person name="Kogej T."/>
            <person name="Sonjak S."/>
            <person name="Turk M."/>
            <person name="Zajc J."/>
            <person name="Zalar P."/>
            <person name="Grube M."/>
            <person name="Sun H."/>
            <person name="Han J."/>
            <person name="Sharma A."/>
            <person name="Chiniquy J."/>
            <person name="Ngan C.Y."/>
            <person name="Lipzen A."/>
            <person name="Barry K."/>
            <person name="Grigoriev I.V."/>
            <person name="Gunde-Cimerman N."/>
        </authorList>
    </citation>
    <scope>NUCLEOTIDE SEQUENCE [LARGE SCALE GENOMIC DNA]</scope>
    <source>
        <strain evidence="1 2">EXF-2481</strain>
    </source>
</reference>
<gene>
    <name evidence="1" type="ORF">AUEXF2481DRAFT_91626</name>
</gene>